<dbReference type="InterPro" id="IPR043953">
    <property type="entry name" value="DUF5784"/>
</dbReference>
<dbReference type="Pfam" id="PF19096">
    <property type="entry name" value="DUF5784"/>
    <property type="match status" value="1"/>
</dbReference>
<keyword evidence="2" id="KW-1185">Reference proteome</keyword>
<reference evidence="1 2" key="1">
    <citation type="journal article" date="2013" name="Genome Announc.">
        <title>Draft Genome Sequence of 'Candidatus Halobonum tyrrellensis' Strain G22, Isolated from the Hypersaline Waters of Lake Tyrrell, Australia.</title>
        <authorList>
            <person name="Ugalde J.A."/>
            <person name="Narasingarao P."/>
            <person name="Kuo S."/>
            <person name="Podell S."/>
            <person name="Allen E.E."/>
        </authorList>
    </citation>
    <scope>NUCLEOTIDE SEQUENCE [LARGE SCALE GENOMIC DNA]</scope>
    <source>
        <strain evidence="1 2">G22</strain>
    </source>
</reference>
<name>V4HIB6_9EURY</name>
<evidence type="ECO:0000313" key="2">
    <source>
        <dbReference type="Proteomes" id="UP000017840"/>
    </source>
</evidence>
<gene>
    <name evidence="1" type="ORF">K933_03090</name>
</gene>
<protein>
    <submittedName>
        <fullName evidence="1">Uncharacterized protein</fullName>
    </submittedName>
</protein>
<organism evidence="1 2">
    <name type="scientific">Candidatus Halobonum tyrrellensis G22</name>
    <dbReference type="NCBI Taxonomy" id="1324957"/>
    <lineage>
        <taxon>Archaea</taxon>
        <taxon>Methanobacteriati</taxon>
        <taxon>Methanobacteriota</taxon>
        <taxon>Stenosarchaea group</taxon>
        <taxon>Halobacteria</taxon>
        <taxon>Halobacteriales</taxon>
        <taxon>Haloferacaceae</taxon>
        <taxon>Candidatus Halobonum</taxon>
    </lineage>
</organism>
<dbReference type="PATRIC" id="fig|1324957.4.peg.628"/>
<evidence type="ECO:0000313" key="1">
    <source>
        <dbReference type="EMBL" id="ESP89508.1"/>
    </source>
</evidence>
<dbReference type="AlphaFoldDB" id="V4HIB6"/>
<proteinExistence type="predicted"/>
<dbReference type="eggNOG" id="arCOG04738">
    <property type="taxonomic scope" value="Archaea"/>
</dbReference>
<accession>V4HIB6</accession>
<comment type="caution">
    <text evidence="1">The sequence shown here is derived from an EMBL/GenBank/DDBJ whole genome shotgun (WGS) entry which is preliminary data.</text>
</comment>
<sequence length="349" mass="38666">MAGVARPLRFRYAPGTWSNSRVESEVFDDLDANLGATATGPWFKPPGGYEARRFEMDDGSLALFCWTDDDEGPEGTGGGPGAYWLGNTETPSALWRTDKYAFADVPYAVTRWAERELTAGLHEEEPWLADYPHLSWFFLTVFCSKDGAETTREFFRDHRAGFPDTSREAALSFYEEFLSTGVLDDYREEMAGKLGTSEYFDRTRMTATMGEFDVARLLTLAEYDIVPEIEVATDHVIDYRAVRDDGTATLVEVTRPVPTNRRSAGTPAAAVRDTVATKTSGQLEQHGGGVTLFVDCSSFPDDDWAAVRGERSDVGHRPAVVFRSRPDGRTEAYATGSVPLELDAAVEWV</sequence>
<dbReference type="EMBL" id="ASGZ01000008">
    <property type="protein sequence ID" value="ESP89508.1"/>
    <property type="molecule type" value="Genomic_DNA"/>
</dbReference>
<dbReference type="Proteomes" id="UP000017840">
    <property type="component" value="Unassembled WGS sequence"/>
</dbReference>